<dbReference type="InterPro" id="IPR011330">
    <property type="entry name" value="Glyco_hydro/deAcase_b/a-brl"/>
</dbReference>
<gene>
    <name evidence="5" type="ORF">IAA81_02545</name>
</gene>
<accession>A0A9D9HNH5</accession>
<dbReference type="Pfam" id="PF09095">
    <property type="entry name" value="AmyA-gluTrfs_C"/>
    <property type="match status" value="1"/>
</dbReference>
<evidence type="ECO:0000256" key="2">
    <source>
        <dbReference type="ARBA" id="ARBA00023277"/>
    </source>
</evidence>
<dbReference type="InterPro" id="IPR011013">
    <property type="entry name" value="Gal_mutarotase_sf_dom"/>
</dbReference>
<feature type="domain" description="Alpha-amylase/4-alpha-glucanotransferase C-terminal" evidence="4">
    <location>
        <begin position="441"/>
        <end position="607"/>
    </location>
</feature>
<reference evidence="5" key="1">
    <citation type="submission" date="2020-10" db="EMBL/GenBank/DDBJ databases">
        <authorList>
            <person name="Gilroy R."/>
        </authorList>
    </citation>
    <scope>NUCLEOTIDE SEQUENCE</scope>
    <source>
        <strain evidence="5">10532</strain>
    </source>
</reference>
<reference evidence="5" key="2">
    <citation type="journal article" date="2021" name="PeerJ">
        <title>Extensive microbial diversity within the chicken gut microbiome revealed by metagenomics and culture.</title>
        <authorList>
            <person name="Gilroy R."/>
            <person name="Ravi A."/>
            <person name="Getino M."/>
            <person name="Pursley I."/>
            <person name="Horton D.L."/>
            <person name="Alikhan N.F."/>
            <person name="Baker D."/>
            <person name="Gharbi K."/>
            <person name="Hall N."/>
            <person name="Watson M."/>
            <person name="Adriaenssens E.M."/>
            <person name="Foster-Nyarko E."/>
            <person name="Jarju S."/>
            <person name="Secka A."/>
            <person name="Antonio M."/>
            <person name="Oren A."/>
            <person name="Chaudhuri R.R."/>
            <person name="La Ragione R."/>
            <person name="Hildebrand F."/>
            <person name="Pallen M.J."/>
        </authorList>
    </citation>
    <scope>NUCLEOTIDE SEQUENCE</scope>
    <source>
        <strain evidence="5">10532</strain>
    </source>
</reference>
<comment type="caution">
    <text evidence="5">The sequence shown here is derived from an EMBL/GenBank/DDBJ whole genome shotgun (WGS) entry which is preliminary data.</text>
</comment>
<dbReference type="PANTHER" id="PTHR36306">
    <property type="entry name" value="ALPHA-AMYLASE-RELATED-RELATED"/>
    <property type="match status" value="1"/>
</dbReference>
<evidence type="ECO:0000313" key="5">
    <source>
        <dbReference type="EMBL" id="MBO8457091.1"/>
    </source>
</evidence>
<dbReference type="SUPFAM" id="SSF74650">
    <property type="entry name" value="Galactose mutarotase-like"/>
    <property type="match status" value="1"/>
</dbReference>
<dbReference type="Proteomes" id="UP000823638">
    <property type="component" value="Unassembled WGS sequence"/>
</dbReference>
<evidence type="ECO:0000259" key="3">
    <source>
        <dbReference type="Pfam" id="PF03065"/>
    </source>
</evidence>
<dbReference type="InterPro" id="IPR004300">
    <property type="entry name" value="Glyco_hydro_57_N"/>
</dbReference>
<keyword evidence="2" id="KW-0119">Carbohydrate metabolism</keyword>
<sequence>MKRIMVCFGLDVSLPVCSSHPVQDKVLQKHLKQFFTALNRMDGMPFVLNLSGSVLEWIEARHAEYFTLIKDFIEKKQLEVIGPGYYEPLLPLIPPQDRVGQLEMTTDFISSRLGKRPRGCWITGSAWDSSIISNLHSCGFNYTFLDKKLILSNSPCDYQGTLPVISEYLGKSITIFPIDSEILFNSETPENLLTQLFESSDRDEVNLFTIFIPLTSVPDYFHSEKGKNSWFEDFVEASREITGCSFEFLLPSQVYASSIPRIVSYVPVGASAFVNQWGKLNPKNDGKCPVEKNSIYNFLLKFPEAKELYSKMQYINTVVNQIRGDKERKNDGRGFLYKAQNCEGFWFTGKNGVLNRANRSLAYKNLMEAELISRKTECFVSSAATFDYDGDGLREYLFSFEDINYYIRSYGGCIFLLEDLKSLWNYGDTSLNRDLAGHPGDTYHKKIFNDHLIAKDSLDNLILGNLKKEDTVFALSPYTETSFNRNKRELLFKVKGSFGNKKQEVSLKKKYVVKRGGIQLQLILKNESSEELSGYFATELTLGMPDNFDKKGSLTVIEKNEKHISAIRQIQCGDVSCIRVYDSVNGILFQLENNENSFINILPRTVSFFDGDKTLTKNEELTVLVYWGIELAPNYEMEKTIFFRVERKTEAELEN</sequence>
<dbReference type="AlphaFoldDB" id="A0A9D9HNH5"/>
<dbReference type="InterPro" id="IPR014718">
    <property type="entry name" value="GH-type_carb-bd"/>
</dbReference>
<feature type="domain" description="Glycoside hydrolase family 57 N-terminal" evidence="3">
    <location>
        <begin position="28"/>
        <end position="257"/>
    </location>
</feature>
<proteinExistence type="inferred from homology"/>
<dbReference type="Gene3D" id="3.20.110.20">
    <property type="match status" value="1"/>
</dbReference>
<dbReference type="InterPro" id="IPR052046">
    <property type="entry name" value="GH57_Enzymes"/>
</dbReference>
<evidence type="ECO:0000313" key="6">
    <source>
        <dbReference type="Proteomes" id="UP000823638"/>
    </source>
</evidence>
<dbReference type="Pfam" id="PF03065">
    <property type="entry name" value="Glyco_hydro_57"/>
    <property type="match status" value="1"/>
</dbReference>
<dbReference type="GO" id="GO:0030246">
    <property type="term" value="F:carbohydrate binding"/>
    <property type="evidence" value="ECO:0007669"/>
    <property type="project" value="InterPro"/>
</dbReference>
<dbReference type="SUPFAM" id="SSF88713">
    <property type="entry name" value="Glycoside hydrolase/deacetylase"/>
    <property type="match status" value="1"/>
</dbReference>
<protein>
    <submittedName>
        <fullName evidence="5">DUF1926 domain-containing protein</fullName>
    </submittedName>
</protein>
<dbReference type="GO" id="GO:0003824">
    <property type="term" value="F:catalytic activity"/>
    <property type="evidence" value="ECO:0007669"/>
    <property type="project" value="InterPro"/>
</dbReference>
<organism evidence="5 6">
    <name type="scientific">Candidatus Gallitreponema excrementavium</name>
    <dbReference type="NCBI Taxonomy" id="2840840"/>
    <lineage>
        <taxon>Bacteria</taxon>
        <taxon>Pseudomonadati</taxon>
        <taxon>Spirochaetota</taxon>
        <taxon>Spirochaetia</taxon>
        <taxon>Spirochaetales</taxon>
        <taxon>Candidatus Gallitreponema</taxon>
    </lineage>
</organism>
<dbReference type="InterPro" id="IPR015179">
    <property type="entry name" value="A-amylase/a-glucTrfase_C"/>
</dbReference>
<evidence type="ECO:0000259" key="4">
    <source>
        <dbReference type="Pfam" id="PF09095"/>
    </source>
</evidence>
<dbReference type="EMBL" id="JADIMM010000029">
    <property type="protein sequence ID" value="MBO8457091.1"/>
    <property type="molecule type" value="Genomic_DNA"/>
</dbReference>
<evidence type="ECO:0000256" key="1">
    <source>
        <dbReference type="ARBA" id="ARBA00006821"/>
    </source>
</evidence>
<dbReference type="Gene3D" id="2.70.98.10">
    <property type="match status" value="1"/>
</dbReference>
<name>A0A9D9HNH5_9SPIR</name>
<dbReference type="GO" id="GO:0005975">
    <property type="term" value="P:carbohydrate metabolic process"/>
    <property type="evidence" value="ECO:0007669"/>
    <property type="project" value="InterPro"/>
</dbReference>
<comment type="similarity">
    <text evidence="1">Belongs to the glycosyl hydrolase 57 family.</text>
</comment>
<dbReference type="PANTHER" id="PTHR36306:SF1">
    <property type="entry name" value="ALPHA-AMYLASE-RELATED"/>
    <property type="match status" value="1"/>
</dbReference>